<proteinExistence type="predicted"/>
<keyword evidence="3" id="KW-1185">Reference proteome</keyword>
<dbReference type="PROSITE" id="PS51257">
    <property type="entry name" value="PROKAR_LIPOPROTEIN"/>
    <property type="match status" value="1"/>
</dbReference>
<name>A0A6L9Y4M9_9BURK</name>
<gene>
    <name evidence="2" type="ORF">F9B74_03430</name>
</gene>
<reference evidence="2 3" key="1">
    <citation type="submission" date="2020-02" db="EMBL/GenBank/DDBJ databases">
        <title>Pelistega sp. NLN82 were isolated from wild rodents of the Hainan Island.</title>
        <authorList>
            <person name="Niu N."/>
            <person name="Zhou J."/>
        </authorList>
    </citation>
    <scope>NUCLEOTIDE SEQUENCE [LARGE SCALE GENOMIC DNA]</scope>
    <source>
        <strain evidence="2 3">NLN82</strain>
    </source>
</reference>
<organism evidence="2 3">
    <name type="scientific">Pelistega ratti</name>
    <dbReference type="NCBI Taxonomy" id="2652177"/>
    <lineage>
        <taxon>Bacteria</taxon>
        <taxon>Pseudomonadati</taxon>
        <taxon>Pseudomonadota</taxon>
        <taxon>Betaproteobacteria</taxon>
        <taxon>Burkholderiales</taxon>
        <taxon>Alcaligenaceae</taxon>
        <taxon>Pelistega</taxon>
    </lineage>
</organism>
<dbReference type="Gene3D" id="3.30.160.670">
    <property type="match status" value="1"/>
</dbReference>
<dbReference type="InterPro" id="IPR025411">
    <property type="entry name" value="DUF4136"/>
</dbReference>
<evidence type="ECO:0000313" key="2">
    <source>
        <dbReference type="EMBL" id="NEN75379.1"/>
    </source>
</evidence>
<dbReference type="EMBL" id="JAAGYR010000005">
    <property type="protein sequence ID" value="NEN75379.1"/>
    <property type="molecule type" value="Genomic_DNA"/>
</dbReference>
<feature type="domain" description="DUF4136" evidence="1">
    <location>
        <begin position="33"/>
        <end position="197"/>
    </location>
</feature>
<dbReference type="Pfam" id="PF13590">
    <property type="entry name" value="DUF4136"/>
    <property type="match status" value="1"/>
</dbReference>
<sequence length="225" mass="25761">MSLFRQFFKYMGLVSVLALTACSSTKTFSTQVNAFNNWPSEAQGKLYAFSQDNSHNLEKRAYENLIAQEMWKTGLMQTNNVKKAHYLVDFSVNVQEKERIVQEYYREPVFYPSFGWFFGDYGYYGWGNGFSSGFNVAYVPRVDTYPVTYRRFVLSLGIRDKSGKPVYQAQALTESESAMLSQVMPYLLASIFDDFPGTNTGPKKVVFDIEKSKQVNQPVKVNKSS</sequence>
<dbReference type="RefSeq" id="WP_159990908.1">
    <property type="nucleotide sequence ID" value="NZ_CP047165.1"/>
</dbReference>
<evidence type="ECO:0000313" key="3">
    <source>
        <dbReference type="Proteomes" id="UP000477651"/>
    </source>
</evidence>
<protein>
    <submittedName>
        <fullName evidence="2">DUF4136 domain-containing protein</fullName>
    </submittedName>
</protein>
<dbReference type="AlphaFoldDB" id="A0A6L9Y4M9"/>
<comment type="caution">
    <text evidence="2">The sequence shown here is derived from an EMBL/GenBank/DDBJ whole genome shotgun (WGS) entry which is preliminary data.</text>
</comment>
<accession>A0A6L9Y4M9</accession>
<dbReference type="Proteomes" id="UP000477651">
    <property type="component" value="Unassembled WGS sequence"/>
</dbReference>
<evidence type="ECO:0000259" key="1">
    <source>
        <dbReference type="Pfam" id="PF13590"/>
    </source>
</evidence>